<dbReference type="AlphaFoldDB" id="A0A031JSC8"/>
<dbReference type="KEGG" id="nre:BES08_22835"/>
<dbReference type="eggNOG" id="COG0438">
    <property type="taxonomic scope" value="Bacteria"/>
</dbReference>
<dbReference type="SUPFAM" id="SSF53756">
    <property type="entry name" value="UDP-Glycosyltransferase/glycogen phosphorylase"/>
    <property type="match status" value="1"/>
</dbReference>
<dbReference type="RefSeq" id="WP_036528366.1">
    <property type="nucleotide sequence ID" value="NZ_CP017076.1"/>
</dbReference>
<dbReference type="InterPro" id="IPR001296">
    <property type="entry name" value="Glyco_trans_1"/>
</dbReference>
<dbReference type="EMBL" id="JFYZ01000028">
    <property type="protein sequence ID" value="EZP79272.1"/>
    <property type="molecule type" value="Genomic_DNA"/>
</dbReference>
<keyword evidence="1" id="KW-0328">Glycosyltransferase</keyword>
<keyword evidence="8" id="KW-1185">Reference proteome</keyword>
<reference evidence="6 7" key="1">
    <citation type="submission" date="2014-03" db="EMBL/GenBank/DDBJ databases">
        <title>Whole genome sequence of Novosphingobium resinovorum KF1.</title>
        <authorList>
            <person name="Gan H.M."/>
            <person name="Gan H.Y."/>
            <person name="Chew T.H."/>
            <person name="Savka M.A."/>
        </authorList>
    </citation>
    <scope>NUCLEOTIDE SEQUENCE [LARGE SCALE GENOMIC DNA]</scope>
    <source>
        <strain evidence="6 7">KF1</strain>
    </source>
</reference>
<evidence type="ECO:0000313" key="8">
    <source>
        <dbReference type="Proteomes" id="UP000094626"/>
    </source>
</evidence>
<dbReference type="PANTHER" id="PTHR12526">
    <property type="entry name" value="GLYCOSYLTRANSFERASE"/>
    <property type="match status" value="1"/>
</dbReference>
<dbReference type="OrthoDB" id="529131at2"/>
<gene>
    <name evidence="5" type="ORF">BES08_22835</name>
    <name evidence="6" type="ORF">BV97_04161</name>
</gene>
<feature type="domain" description="Glycosyl transferase family 1" evidence="3">
    <location>
        <begin position="185"/>
        <end position="338"/>
    </location>
</feature>
<organism evidence="6 7">
    <name type="scientific">Novosphingobium resinovorum</name>
    <dbReference type="NCBI Taxonomy" id="158500"/>
    <lineage>
        <taxon>Bacteria</taxon>
        <taxon>Pseudomonadati</taxon>
        <taxon>Pseudomonadota</taxon>
        <taxon>Alphaproteobacteria</taxon>
        <taxon>Sphingomonadales</taxon>
        <taxon>Sphingomonadaceae</taxon>
        <taxon>Novosphingobium</taxon>
    </lineage>
</organism>
<reference evidence="5" key="2">
    <citation type="submission" date="2016-08" db="EMBL/GenBank/DDBJ databases">
        <authorList>
            <person name="Seilhamer J.J."/>
        </authorList>
    </citation>
    <scope>NUCLEOTIDE SEQUENCE [LARGE SCALE GENOMIC DNA]</scope>
    <source>
        <strain evidence="5">SA1</strain>
        <plasmid evidence="5">pSA1</plasmid>
    </source>
</reference>
<feature type="domain" description="Glycosyltransferase subfamily 4-like N-terminal" evidence="4">
    <location>
        <begin position="25"/>
        <end position="163"/>
    </location>
</feature>
<dbReference type="PANTHER" id="PTHR12526:SF510">
    <property type="entry name" value="D-INOSITOL 3-PHOSPHATE GLYCOSYLTRANSFERASE"/>
    <property type="match status" value="1"/>
</dbReference>
<evidence type="ECO:0000259" key="3">
    <source>
        <dbReference type="Pfam" id="PF00534"/>
    </source>
</evidence>
<dbReference type="Proteomes" id="UP000024329">
    <property type="component" value="Unassembled WGS sequence"/>
</dbReference>
<accession>A0A031JSC8</accession>
<proteinExistence type="predicted"/>
<dbReference type="GO" id="GO:0016757">
    <property type="term" value="F:glycosyltransferase activity"/>
    <property type="evidence" value="ECO:0007669"/>
    <property type="project" value="UniProtKB-KW"/>
</dbReference>
<name>A0A031JSC8_9SPHN</name>
<evidence type="ECO:0000256" key="1">
    <source>
        <dbReference type="ARBA" id="ARBA00022676"/>
    </source>
</evidence>
<evidence type="ECO:0000256" key="2">
    <source>
        <dbReference type="ARBA" id="ARBA00022679"/>
    </source>
</evidence>
<dbReference type="Gene3D" id="3.40.50.2000">
    <property type="entry name" value="Glycogen Phosphorylase B"/>
    <property type="match status" value="2"/>
</dbReference>
<dbReference type="Pfam" id="PF13439">
    <property type="entry name" value="Glyco_transf_4"/>
    <property type="match status" value="1"/>
</dbReference>
<evidence type="ECO:0000313" key="5">
    <source>
        <dbReference type="EMBL" id="AOR79631.1"/>
    </source>
</evidence>
<keyword evidence="2 6" id="KW-0808">Transferase</keyword>
<protein>
    <submittedName>
        <fullName evidence="5">Glycosyltransferase</fullName>
    </submittedName>
    <submittedName>
        <fullName evidence="6">Group 1 glycosyl transferase</fullName>
    </submittedName>
</protein>
<dbReference type="Proteomes" id="UP000094626">
    <property type="component" value="Plasmid pSA1"/>
</dbReference>
<dbReference type="Pfam" id="PF00534">
    <property type="entry name" value="Glycos_transf_1"/>
    <property type="match status" value="1"/>
</dbReference>
<dbReference type="EMBL" id="CP017076">
    <property type="protein sequence ID" value="AOR79631.1"/>
    <property type="molecule type" value="Genomic_DNA"/>
</dbReference>
<evidence type="ECO:0000313" key="6">
    <source>
        <dbReference type="EMBL" id="EZP79272.1"/>
    </source>
</evidence>
<keyword evidence="5" id="KW-0614">Plasmid</keyword>
<evidence type="ECO:0000313" key="7">
    <source>
        <dbReference type="Proteomes" id="UP000024329"/>
    </source>
</evidence>
<sequence length="361" mass="38929">MTGPRIAYVINSLEGGGAALPVPAILAVLRGAGAQVRVLALTRRDGRALPAMEAAGLDVAVREGGEADHLAAARWLTRELRGWEATHLWTSLSRATILGLVLGPHLGIPVIAWQHNAFLKPWNERLLRLLQARAAMWVADSHVVEELTARRLGVPADRLATWPIYAADPAMPQARAWQPGEVLRLGSLGRLHPAKGYDVLIAALVRLREQGFRPPVPFEIAIAGDGAQGPRLAALAAEAGIEGLRLTGYATEPRAFLETLHLYLQPSRREGFCIAAHEALTAGLPVIASRVGELAFSVRPQVNGWLAEPEDPVSLATTLREALSAPDALAALGRQARAQMLDEYSQARFERTGRAIWSRLG</sequence>
<geneLocation type="plasmid" evidence="5 8">
    <name>pSA1</name>
</geneLocation>
<dbReference type="PATRIC" id="fig|158500.4.peg.4230"/>
<evidence type="ECO:0000259" key="4">
    <source>
        <dbReference type="Pfam" id="PF13439"/>
    </source>
</evidence>
<dbReference type="InterPro" id="IPR028098">
    <property type="entry name" value="Glyco_trans_4-like_N"/>
</dbReference>
<reference evidence="8" key="3">
    <citation type="journal article" date="2017" name="J. Biotechnol.">
        <title>Complete genome sequence of Novosphingobium resinovorum SA1, a versatile xenobiotic-degrading bacterium capable of utilizing sulfanilic acid.</title>
        <authorList>
            <person name="Hegedus B."/>
            <person name="Kos P.B."/>
            <person name="Balint B."/>
            <person name="Maroti G."/>
            <person name="Gan H.M."/>
            <person name="Perei K."/>
            <person name="Rakhely G."/>
        </authorList>
    </citation>
    <scope>NUCLEOTIDE SEQUENCE [LARGE SCALE GENOMIC DNA]</scope>
    <source>
        <strain evidence="8">SA1</strain>
    </source>
</reference>